<reference evidence="2 3" key="1">
    <citation type="submission" date="2015-01" db="EMBL/GenBank/DDBJ databases">
        <title>Evolution of Trichinella species and genotypes.</title>
        <authorList>
            <person name="Korhonen P.K."/>
            <person name="Edoardo P."/>
            <person name="Giuseppe L.R."/>
            <person name="Gasser R.B."/>
        </authorList>
    </citation>
    <scope>NUCLEOTIDE SEQUENCE [LARGE SCALE GENOMIC DNA]</scope>
    <source>
        <strain evidence="2">ISS470</strain>
    </source>
</reference>
<dbReference type="AlphaFoldDB" id="A0A0V1FEC6"/>
<keyword evidence="1" id="KW-0732">Signal</keyword>
<organism evidence="2 3">
    <name type="scientific">Trichinella pseudospiralis</name>
    <name type="common">Parasitic roundworm</name>
    <dbReference type="NCBI Taxonomy" id="6337"/>
    <lineage>
        <taxon>Eukaryota</taxon>
        <taxon>Metazoa</taxon>
        <taxon>Ecdysozoa</taxon>
        <taxon>Nematoda</taxon>
        <taxon>Enoplea</taxon>
        <taxon>Dorylaimia</taxon>
        <taxon>Trichinellida</taxon>
        <taxon>Trichinellidae</taxon>
        <taxon>Trichinella</taxon>
    </lineage>
</organism>
<feature type="signal peptide" evidence="1">
    <location>
        <begin position="1"/>
        <end position="18"/>
    </location>
</feature>
<accession>A0A0V1FEC6</accession>
<gene>
    <name evidence="2" type="ORF">T4D_1621</name>
</gene>
<evidence type="ECO:0000256" key="1">
    <source>
        <dbReference type="SAM" id="SignalP"/>
    </source>
</evidence>
<protein>
    <submittedName>
        <fullName evidence="2">Uncharacterized protein</fullName>
    </submittedName>
</protein>
<dbReference type="EMBL" id="JYDT01000115">
    <property type="protein sequence ID" value="KRY84378.1"/>
    <property type="molecule type" value="Genomic_DNA"/>
</dbReference>
<dbReference type="Proteomes" id="UP000054995">
    <property type="component" value="Unassembled WGS sequence"/>
</dbReference>
<proteinExistence type="predicted"/>
<keyword evidence="3" id="KW-1185">Reference proteome</keyword>
<comment type="caution">
    <text evidence="2">The sequence shown here is derived from an EMBL/GenBank/DDBJ whole genome shotgun (WGS) entry which is preliminary data.</text>
</comment>
<evidence type="ECO:0000313" key="3">
    <source>
        <dbReference type="Proteomes" id="UP000054995"/>
    </source>
</evidence>
<evidence type="ECO:0000313" key="2">
    <source>
        <dbReference type="EMBL" id="KRY84378.1"/>
    </source>
</evidence>
<feature type="chain" id="PRO_5006877925" evidence="1">
    <location>
        <begin position="19"/>
        <end position="59"/>
    </location>
</feature>
<name>A0A0V1FEC6_TRIPS</name>
<sequence length="59" mass="6883">MVDTCLIGVVLILLKASASEMRQEKKENKDELVLSDLVCEWWLGLQRNFTNERSEKRES</sequence>